<organism evidence="4">
    <name type="scientific">Rhipicephalus appendiculatus</name>
    <name type="common">Brown ear tick</name>
    <dbReference type="NCBI Taxonomy" id="34631"/>
    <lineage>
        <taxon>Eukaryota</taxon>
        <taxon>Metazoa</taxon>
        <taxon>Ecdysozoa</taxon>
        <taxon>Arthropoda</taxon>
        <taxon>Chelicerata</taxon>
        <taxon>Arachnida</taxon>
        <taxon>Acari</taxon>
        <taxon>Parasitiformes</taxon>
        <taxon>Ixodida</taxon>
        <taxon>Ixodoidea</taxon>
        <taxon>Ixodidae</taxon>
        <taxon>Rhipicephalinae</taxon>
        <taxon>Rhipicephalus</taxon>
        <taxon>Rhipicephalus</taxon>
    </lineage>
</organism>
<evidence type="ECO:0000259" key="3">
    <source>
        <dbReference type="Pfam" id="PF12090"/>
    </source>
</evidence>
<dbReference type="GO" id="GO:0000124">
    <property type="term" value="C:SAGA complex"/>
    <property type="evidence" value="ECO:0007669"/>
    <property type="project" value="InterPro"/>
</dbReference>
<evidence type="ECO:0000256" key="1">
    <source>
        <dbReference type="ARBA" id="ARBA00009112"/>
    </source>
</evidence>
<dbReference type="GO" id="GO:0006357">
    <property type="term" value="P:regulation of transcription by RNA polymerase II"/>
    <property type="evidence" value="ECO:0007669"/>
    <property type="project" value="TreeGrafter"/>
</dbReference>
<sequence length="732" mass="79195">MSSMTTISSCLQQANVLLQTAKQQPGKLSREHRKEKYPSLQQKLTELYLSECNFNLRNKNLYNGSNLLGKLVSKEKLNCLVLNLYAGNEGYSLMLKTRNGTETETIRLPYEESELLQYIDNEELPPILVDLLERSQAPVFYSGCIVVEVRDHRRCLPTMGTFATHYVLLKPTTQSVLCDVGLVARGDGHSWSLEDKLYLEAALVMATAEPLCLEPTVGVAVVSNWLQHKKARLSNHMISRMAKKHSQVAINRRKKLEQCATPPYLRAHDFITQYRKRVPAPTPLPTMPSKQADVWAQKRATMPVPQEIEVEKLACVKEPPPPTIDNTPLVVQEFVLETEPNTGKLTRVTILQRPTDDQFFGRLYVDREGNNKGTSCEFNLGSQANVTRYLDQFREIFTEEGRKAVKITHFVPGKPPVVLDSQSMSGGLDEHCEPLAAVPTSKAQDQLSESPPVLATAENRKEPVNMNILEPNHGHTVCPNDATSKPNQASTISNALPAQSPEVVSLPNISLSQNVGLHNLMSLTGVNLSSAIPVPISLTMVPVTQSSVLVGATGSLHGQIQDSSVQNIQSAASVAQTTNVASMAPSAVIVSSGGMVNPVSTVLSPASGVLSMPLTVATLGAQTLTAQLVAPTLKAAPPQAVRSTPAPVSLLQVPGGQQTLPLIGTLPRQMPPAAPNVVNNATGPTTVHNQQLQMALQKQLQLQAHSTAPQQPGGGSGGAAARQRSRKKSGKT</sequence>
<dbReference type="GO" id="GO:0003712">
    <property type="term" value="F:transcription coregulator activity"/>
    <property type="evidence" value="ECO:0007669"/>
    <property type="project" value="InterPro"/>
</dbReference>
<accession>A0A131YPE9</accession>
<proteinExistence type="inferred from homology"/>
<reference evidence="4" key="1">
    <citation type="journal article" date="2016" name="Ticks Tick Borne Dis.">
        <title>De novo assembly and annotation of the salivary gland transcriptome of Rhipicephalus appendiculatus male and female ticks during blood feeding.</title>
        <authorList>
            <person name="de Castro M.H."/>
            <person name="de Klerk D."/>
            <person name="Pienaar R."/>
            <person name="Latif A.A."/>
            <person name="Rees D.J."/>
            <person name="Mans B.J."/>
        </authorList>
    </citation>
    <scope>NUCLEOTIDE SEQUENCE</scope>
    <source>
        <tissue evidence="4">Salivary glands</tissue>
    </source>
</reference>
<comment type="similarity">
    <text evidence="1">Belongs to the SPT20 family.</text>
</comment>
<evidence type="ECO:0000313" key="4">
    <source>
        <dbReference type="EMBL" id="JAP79781.1"/>
    </source>
</evidence>
<dbReference type="InterPro" id="IPR046468">
    <property type="entry name" value="Spt20-like_SEP"/>
</dbReference>
<dbReference type="Pfam" id="PF12090">
    <property type="entry name" value="Spt20_SEP"/>
    <property type="match status" value="1"/>
</dbReference>
<dbReference type="AlphaFoldDB" id="A0A131YPE9"/>
<feature type="region of interest" description="Disordered" evidence="2">
    <location>
        <begin position="699"/>
        <end position="732"/>
    </location>
</feature>
<dbReference type="PANTHER" id="PTHR13526">
    <property type="entry name" value="TRANSCRIPTION FACTOR SPT20 HOMOLOG"/>
    <property type="match status" value="1"/>
</dbReference>
<feature type="domain" description="Spt20-like SEP" evidence="3">
    <location>
        <begin position="77"/>
        <end position="228"/>
    </location>
</feature>
<protein>
    <recommendedName>
        <fullName evidence="3">Spt20-like SEP domain-containing protein</fullName>
    </recommendedName>
</protein>
<dbReference type="PANTHER" id="PTHR13526:SF8">
    <property type="entry name" value="TRANSCRIPTION FACTOR SPT20 HOMOLOG"/>
    <property type="match status" value="1"/>
</dbReference>
<name>A0A131YPE9_RHIAP</name>
<dbReference type="InterPro" id="IPR021950">
    <property type="entry name" value="Spt20"/>
</dbReference>
<feature type="compositionally biased region" description="Basic residues" evidence="2">
    <location>
        <begin position="723"/>
        <end position="732"/>
    </location>
</feature>
<evidence type="ECO:0000256" key="2">
    <source>
        <dbReference type="SAM" id="MobiDB-lite"/>
    </source>
</evidence>
<dbReference type="EMBL" id="GEDV01008776">
    <property type="protein sequence ID" value="JAP79781.1"/>
    <property type="molecule type" value="Transcribed_RNA"/>
</dbReference>